<comment type="catalytic activity">
    <reaction evidence="10">
        <text>(sulfur carrier)-H + L-cysteine = (sulfur carrier)-SH + L-alanine</text>
        <dbReference type="Rhea" id="RHEA:43892"/>
        <dbReference type="Rhea" id="RHEA-COMP:14737"/>
        <dbReference type="Rhea" id="RHEA-COMP:14739"/>
        <dbReference type="ChEBI" id="CHEBI:29917"/>
        <dbReference type="ChEBI" id="CHEBI:35235"/>
        <dbReference type="ChEBI" id="CHEBI:57972"/>
        <dbReference type="ChEBI" id="CHEBI:64428"/>
        <dbReference type="EC" id="2.8.1.7"/>
    </reaction>
</comment>
<dbReference type="SUPFAM" id="SSF53383">
    <property type="entry name" value="PLP-dependent transferases"/>
    <property type="match status" value="1"/>
</dbReference>
<evidence type="ECO:0000256" key="9">
    <source>
        <dbReference type="ARBA" id="ARBA00023014"/>
    </source>
</evidence>
<dbReference type="EMBL" id="JABRWO010000002">
    <property type="protein sequence ID" value="MBA2114012.1"/>
    <property type="molecule type" value="Genomic_DNA"/>
</dbReference>
<comment type="caution">
    <text evidence="13">The sequence shown here is derived from an EMBL/GenBank/DDBJ whole genome shotgun (WGS) entry which is preliminary data.</text>
</comment>
<proteinExistence type="inferred from homology"/>
<evidence type="ECO:0000256" key="11">
    <source>
        <dbReference type="RuleBase" id="RU004504"/>
    </source>
</evidence>
<evidence type="ECO:0000313" key="14">
    <source>
        <dbReference type="Proteomes" id="UP000551616"/>
    </source>
</evidence>
<organism evidence="13 14">
    <name type="scientific">Bremerella alba</name>
    <dbReference type="NCBI Taxonomy" id="980252"/>
    <lineage>
        <taxon>Bacteria</taxon>
        <taxon>Pseudomonadati</taxon>
        <taxon>Planctomycetota</taxon>
        <taxon>Planctomycetia</taxon>
        <taxon>Pirellulales</taxon>
        <taxon>Pirellulaceae</taxon>
        <taxon>Bremerella</taxon>
    </lineage>
</organism>
<dbReference type="Gene3D" id="3.90.1150.10">
    <property type="entry name" value="Aspartate Aminotransferase, domain 1"/>
    <property type="match status" value="1"/>
</dbReference>
<evidence type="ECO:0000256" key="4">
    <source>
        <dbReference type="ARBA" id="ARBA00022679"/>
    </source>
</evidence>
<name>A0A7V8V320_9BACT</name>
<dbReference type="PROSITE" id="PS00595">
    <property type="entry name" value="AA_TRANSFER_CLASS_5"/>
    <property type="match status" value="1"/>
</dbReference>
<evidence type="ECO:0000256" key="10">
    <source>
        <dbReference type="ARBA" id="ARBA00050776"/>
    </source>
</evidence>
<keyword evidence="4 13" id="KW-0808">Transferase</keyword>
<dbReference type="GO" id="GO:0031071">
    <property type="term" value="F:cysteine desulfurase activity"/>
    <property type="evidence" value="ECO:0007669"/>
    <property type="project" value="UniProtKB-EC"/>
</dbReference>
<dbReference type="FunFam" id="3.40.640.10:FF:000003">
    <property type="entry name" value="Cysteine desulfurase IscS"/>
    <property type="match status" value="1"/>
</dbReference>
<evidence type="ECO:0000256" key="3">
    <source>
        <dbReference type="ARBA" id="ARBA00012239"/>
    </source>
</evidence>
<reference evidence="13 14" key="1">
    <citation type="submission" date="2020-05" db="EMBL/GenBank/DDBJ databases">
        <title>Bremerella alba sp. nov., a novel planctomycete isolated from the surface of the macroalga Fucus spiralis.</title>
        <authorList>
            <person name="Godinho O."/>
            <person name="Botelho R."/>
            <person name="Albuquerque L."/>
            <person name="Wiegand S."/>
            <person name="Da Costa M.S."/>
            <person name="Lobo-Da-Cunha A."/>
            <person name="Jogler C."/>
            <person name="Lage O.M."/>
        </authorList>
    </citation>
    <scope>NUCLEOTIDE SEQUENCE [LARGE SCALE GENOMIC DNA]</scope>
    <source>
        <strain evidence="13 14">FF15</strain>
    </source>
</reference>
<dbReference type="InterPro" id="IPR016454">
    <property type="entry name" value="Cysteine_dSase"/>
</dbReference>
<dbReference type="InterPro" id="IPR015424">
    <property type="entry name" value="PyrdxlP-dep_Trfase"/>
</dbReference>
<dbReference type="Proteomes" id="UP000551616">
    <property type="component" value="Unassembled WGS sequence"/>
</dbReference>
<keyword evidence="9" id="KW-0411">Iron-sulfur</keyword>
<dbReference type="GO" id="GO:0051537">
    <property type="term" value="F:2 iron, 2 sulfur cluster binding"/>
    <property type="evidence" value="ECO:0007669"/>
    <property type="project" value="UniProtKB-KW"/>
</dbReference>
<evidence type="ECO:0000256" key="5">
    <source>
        <dbReference type="ARBA" id="ARBA00022714"/>
    </source>
</evidence>
<dbReference type="InterPro" id="IPR015422">
    <property type="entry name" value="PyrdxlP-dep_Trfase_small"/>
</dbReference>
<protein>
    <recommendedName>
        <fullName evidence="3">cysteine desulfurase</fullName>
        <ecNumber evidence="3">2.8.1.7</ecNumber>
    </recommendedName>
</protein>
<evidence type="ECO:0000259" key="12">
    <source>
        <dbReference type="Pfam" id="PF00266"/>
    </source>
</evidence>
<dbReference type="InterPro" id="IPR015421">
    <property type="entry name" value="PyrdxlP-dep_Trfase_major"/>
</dbReference>
<evidence type="ECO:0000256" key="2">
    <source>
        <dbReference type="ARBA" id="ARBA00006490"/>
    </source>
</evidence>
<dbReference type="Pfam" id="PF00266">
    <property type="entry name" value="Aminotran_5"/>
    <property type="match status" value="1"/>
</dbReference>
<comment type="similarity">
    <text evidence="2">Belongs to the class-V pyridoxal-phosphate-dependent aminotransferase family. NifS/IscS subfamily.</text>
</comment>
<dbReference type="InterPro" id="IPR000192">
    <property type="entry name" value="Aminotrans_V_dom"/>
</dbReference>
<keyword evidence="6" id="KW-0479">Metal-binding</keyword>
<dbReference type="EC" id="2.8.1.7" evidence="3"/>
<gene>
    <name evidence="13" type="primary">iscS_2</name>
    <name evidence="13" type="ORF">HOV93_11650</name>
</gene>
<evidence type="ECO:0000256" key="6">
    <source>
        <dbReference type="ARBA" id="ARBA00022723"/>
    </source>
</evidence>
<dbReference type="PANTHER" id="PTHR11601">
    <property type="entry name" value="CYSTEINE DESULFURYLASE FAMILY MEMBER"/>
    <property type="match status" value="1"/>
</dbReference>
<feature type="domain" description="Aminotransferase class V" evidence="12">
    <location>
        <begin position="3"/>
        <end position="374"/>
    </location>
</feature>
<dbReference type="GO" id="GO:0046872">
    <property type="term" value="F:metal ion binding"/>
    <property type="evidence" value="ECO:0007669"/>
    <property type="project" value="UniProtKB-KW"/>
</dbReference>
<evidence type="ECO:0000256" key="1">
    <source>
        <dbReference type="ARBA" id="ARBA00001933"/>
    </source>
</evidence>
<keyword evidence="14" id="KW-1185">Reference proteome</keyword>
<dbReference type="AlphaFoldDB" id="A0A7V8V320"/>
<sequence length="392" mass="42190">MPIYFDNHATTQVDPRVVEAMLPTFTQAYGNPSSVGHLFGEESKRLVESSQQSIATAIGASATEIVFTSGATESNNLALSGVLSQRRRRGNHVVTVTTEHKAVLDPLEQREQQGFEITRLSPRQAGDDLAGMLDADQLRQAIRSDTALVSVMFANNEIGVIHPIAEIGQICKEQGVLLHCDATQAVGKIPVDVERLGVDLMSFSAHKMYGPKGIGGLFVRKSGPRVRLQPAIFGGGQQRGMRSGTLNVPGIVGLAEAVRLSLAEMNEESQRLAQLRDQLWLGLNERITGLQLNGPQLEAAEARLAGNLNFAVDRVDGEALMMNVREIAVSSGSACTSANPQTSHVLQAIGLSEDLTRSSLRFGIGRFNTTEEVDFAVDVVATAVDKLRKLIA</sequence>
<comment type="cofactor">
    <cofactor evidence="1 11">
        <name>pyridoxal 5'-phosphate</name>
        <dbReference type="ChEBI" id="CHEBI:597326"/>
    </cofactor>
</comment>
<dbReference type="Gene3D" id="3.40.640.10">
    <property type="entry name" value="Type I PLP-dependent aspartate aminotransferase-like (Major domain)"/>
    <property type="match status" value="1"/>
</dbReference>
<dbReference type="InterPro" id="IPR020578">
    <property type="entry name" value="Aminotrans_V_PyrdxlP_BS"/>
</dbReference>
<evidence type="ECO:0000256" key="7">
    <source>
        <dbReference type="ARBA" id="ARBA00022898"/>
    </source>
</evidence>
<accession>A0A7V8V320</accession>
<dbReference type="PIRSF" id="PIRSF005572">
    <property type="entry name" value="NifS"/>
    <property type="match status" value="1"/>
</dbReference>
<dbReference type="PANTHER" id="PTHR11601:SF34">
    <property type="entry name" value="CYSTEINE DESULFURASE"/>
    <property type="match status" value="1"/>
</dbReference>
<keyword evidence="8" id="KW-0408">Iron</keyword>
<keyword evidence="7" id="KW-0663">Pyridoxal phosphate</keyword>
<evidence type="ECO:0000313" key="13">
    <source>
        <dbReference type="EMBL" id="MBA2114012.1"/>
    </source>
</evidence>
<keyword evidence="5" id="KW-0001">2Fe-2S</keyword>
<evidence type="ECO:0000256" key="8">
    <source>
        <dbReference type="ARBA" id="ARBA00023004"/>
    </source>
</evidence>